<sequence length="48" mass="5480">MLKAGDVSLVENEPRKTPWVFRGFCLRTEVQKNATSDKIKALTNMELN</sequence>
<dbReference type="KEGG" id="lmq:LMM7_2134"/>
<dbReference type="HOGENOM" id="CLU_3154484_0_0_9"/>
<evidence type="ECO:0000313" key="1">
    <source>
        <dbReference type="EMBL" id="AEH93139.1"/>
    </source>
</evidence>
<dbReference type="EMBL" id="CP002816">
    <property type="protein sequence ID" value="AEH93139.1"/>
    <property type="molecule type" value="Genomic_DNA"/>
</dbReference>
<dbReference type="AlphaFoldDB" id="A0A0E0UXS3"/>
<reference evidence="1 2" key="1">
    <citation type="journal article" date="2011" name="J. Bacteriol.">
        <title>Genome sequence of the nonpathogenic Listeria monocytogenes serovar 4a strain M7.</title>
        <authorList>
            <person name="Chen J."/>
            <person name="Xia Y."/>
            <person name="Cheng C."/>
            <person name="Fang C."/>
            <person name="Shan Y."/>
            <person name="Jin G."/>
            <person name="Fang W."/>
        </authorList>
    </citation>
    <scope>NUCLEOTIDE SEQUENCE [LARGE SCALE GENOMIC DNA]</scope>
    <source>
        <strain evidence="1 2">M7</strain>
    </source>
</reference>
<proteinExistence type="predicted"/>
<organism evidence="1 2">
    <name type="scientific">Listeria monocytogenes serotype 4a (strain M7)</name>
    <dbReference type="NCBI Taxonomy" id="1030009"/>
    <lineage>
        <taxon>Bacteria</taxon>
        <taxon>Bacillati</taxon>
        <taxon>Bacillota</taxon>
        <taxon>Bacilli</taxon>
        <taxon>Bacillales</taxon>
        <taxon>Listeriaceae</taxon>
        <taxon>Listeria</taxon>
    </lineage>
</organism>
<gene>
    <name evidence="1" type="ordered locus">LMM7_2134</name>
</gene>
<dbReference type="Proteomes" id="UP000000486">
    <property type="component" value="Chromosome"/>
</dbReference>
<name>A0A0E0UXS3_LISMM</name>
<evidence type="ECO:0000313" key="2">
    <source>
        <dbReference type="Proteomes" id="UP000000486"/>
    </source>
</evidence>
<dbReference type="PATRIC" id="fig|1030009.3.peg.2122"/>
<protein>
    <submittedName>
        <fullName evidence="1">Uncharacterized protein</fullName>
    </submittedName>
</protein>
<accession>A0A0E0UXS3</accession>